<feature type="compositionally biased region" description="Basic residues" evidence="11">
    <location>
        <begin position="394"/>
        <end position="405"/>
    </location>
</feature>
<comment type="subcellular location">
    <subcellularLocation>
        <location evidence="1">Membrane</location>
        <topology evidence="1">Multi-pass membrane protein</topology>
    </subcellularLocation>
</comment>
<dbReference type="InterPro" id="IPR052076">
    <property type="entry name" value="TRP_cation_channel"/>
</dbReference>
<protein>
    <submittedName>
        <fullName evidence="14">Transient receptor potential cation channel subfamily A member 1</fullName>
    </submittedName>
</protein>
<evidence type="ECO:0000256" key="11">
    <source>
        <dbReference type="SAM" id="MobiDB-lite"/>
    </source>
</evidence>
<keyword evidence="4" id="KW-0677">Repeat</keyword>
<feature type="transmembrane region" description="Helical" evidence="12">
    <location>
        <begin position="239"/>
        <end position="257"/>
    </location>
</feature>
<dbReference type="STRING" id="48709.A0A1D2NM32"/>
<keyword evidence="8 12" id="KW-0472">Membrane</keyword>
<feature type="transmembrane region" description="Helical" evidence="12">
    <location>
        <begin position="142"/>
        <end position="162"/>
    </location>
</feature>
<feature type="transmembrane region" description="Helical" evidence="12">
    <location>
        <begin position="103"/>
        <end position="122"/>
    </location>
</feature>
<evidence type="ECO:0000259" key="13">
    <source>
        <dbReference type="Pfam" id="PF00520"/>
    </source>
</evidence>
<evidence type="ECO:0000256" key="1">
    <source>
        <dbReference type="ARBA" id="ARBA00004141"/>
    </source>
</evidence>
<dbReference type="AlphaFoldDB" id="A0A1D2NM32"/>
<feature type="transmembrane region" description="Helical" evidence="12">
    <location>
        <begin position="12"/>
        <end position="32"/>
    </location>
</feature>
<dbReference type="PANTHER" id="PTHR47143">
    <property type="entry name" value="TRANSIENT RECEPTOR POTENTIAL CATION CHANNEL PROTEIN PAINLESS"/>
    <property type="match status" value="1"/>
</dbReference>
<evidence type="ECO:0000256" key="9">
    <source>
        <dbReference type="ARBA" id="ARBA00023180"/>
    </source>
</evidence>
<dbReference type="PANTHER" id="PTHR47143:SF1">
    <property type="entry name" value="ION_TRANS DOMAIN-CONTAINING PROTEIN"/>
    <property type="match status" value="1"/>
</dbReference>
<keyword evidence="15" id="KW-1185">Reference proteome</keyword>
<dbReference type="EMBL" id="LJIJ01000007">
    <property type="protein sequence ID" value="ODN06343.1"/>
    <property type="molecule type" value="Genomic_DNA"/>
</dbReference>
<feature type="transmembrane region" description="Helical" evidence="12">
    <location>
        <begin position="174"/>
        <end position="199"/>
    </location>
</feature>
<gene>
    <name evidence="14" type="ORF">Ocin01_00319</name>
</gene>
<dbReference type="Pfam" id="PF00520">
    <property type="entry name" value="Ion_trans"/>
    <property type="match status" value="1"/>
</dbReference>
<keyword evidence="3 12" id="KW-0812">Transmembrane</keyword>
<accession>A0A1D2NM32</accession>
<evidence type="ECO:0000256" key="8">
    <source>
        <dbReference type="ARBA" id="ARBA00023136"/>
    </source>
</evidence>
<evidence type="ECO:0000313" key="15">
    <source>
        <dbReference type="Proteomes" id="UP000094527"/>
    </source>
</evidence>
<dbReference type="OrthoDB" id="5402602at2759"/>
<reference evidence="14 15" key="1">
    <citation type="journal article" date="2016" name="Genome Biol. Evol.">
        <title>Gene Family Evolution Reflects Adaptation to Soil Environmental Stressors in the Genome of the Collembolan Orchesella cincta.</title>
        <authorList>
            <person name="Faddeeva-Vakhrusheva A."/>
            <person name="Derks M.F."/>
            <person name="Anvar S.Y."/>
            <person name="Agamennone V."/>
            <person name="Suring W."/>
            <person name="Smit S."/>
            <person name="van Straalen N.M."/>
            <person name="Roelofs D."/>
        </authorList>
    </citation>
    <scope>NUCLEOTIDE SEQUENCE [LARGE SCALE GENOMIC DNA]</scope>
    <source>
        <tissue evidence="14">Mixed pool</tissue>
    </source>
</reference>
<dbReference type="InterPro" id="IPR005821">
    <property type="entry name" value="Ion_trans_dom"/>
</dbReference>
<keyword evidence="5 12" id="KW-1133">Transmembrane helix</keyword>
<proteinExistence type="predicted"/>
<comment type="caution">
    <text evidence="14">The sequence shown here is derived from an EMBL/GenBank/DDBJ whole genome shotgun (WGS) entry which is preliminary data.</text>
</comment>
<keyword evidence="7" id="KW-0406">Ion transport</keyword>
<feature type="domain" description="Ion transport" evidence="13">
    <location>
        <begin position="109"/>
        <end position="311"/>
    </location>
</feature>
<keyword evidence="9" id="KW-0325">Glycoprotein</keyword>
<dbReference type="GO" id="GO:1902495">
    <property type="term" value="C:transmembrane transporter complex"/>
    <property type="evidence" value="ECO:0007669"/>
    <property type="project" value="TreeGrafter"/>
</dbReference>
<feature type="region of interest" description="Disordered" evidence="11">
    <location>
        <begin position="394"/>
        <end position="426"/>
    </location>
</feature>
<dbReference type="GO" id="GO:0005216">
    <property type="term" value="F:monoatomic ion channel activity"/>
    <property type="evidence" value="ECO:0007669"/>
    <property type="project" value="InterPro"/>
</dbReference>
<feature type="transmembrane region" description="Helical" evidence="12">
    <location>
        <begin position="205"/>
        <end position="227"/>
    </location>
</feature>
<evidence type="ECO:0000256" key="2">
    <source>
        <dbReference type="ARBA" id="ARBA00022448"/>
    </source>
</evidence>
<evidence type="ECO:0000313" key="14">
    <source>
        <dbReference type="EMBL" id="ODN06343.1"/>
    </source>
</evidence>
<organism evidence="14 15">
    <name type="scientific">Orchesella cincta</name>
    <name type="common">Springtail</name>
    <name type="synonym">Podura cincta</name>
    <dbReference type="NCBI Taxonomy" id="48709"/>
    <lineage>
        <taxon>Eukaryota</taxon>
        <taxon>Metazoa</taxon>
        <taxon>Ecdysozoa</taxon>
        <taxon>Arthropoda</taxon>
        <taxon>Hexapoda</taxon>
        <taxon>Collembola</taxon>
        <taxon>Entomobryomorpha</taxon>
        <taxon>Entomobryoidea</taxon>
        <taxon>Orchesellidae</taxon>
        <taxon>Orchesellinae</taxon>
        <taxon>Orchesella</taxon>
    </lineage>
</organism>
<evidence type="ECO:0000256" key="6">
    <source>
        <dbReference type="ARBA" id="ARBA00023043"/>
    </source>
</evidence>
<sequence length="498" mass="57222">MALFLFPQQLLLMFLYTFYVFDTFVNATCFYANAPGRNISKLVVLGGGGENSSNNTSVIISPRGNDTKEKVTFGSFNPSRGPRPWQSFSEYFKANEMVCEPTLRTMIIAYLFAGYAIIGVLYELYKMCESWFDYWRTPLNLGWWILAGNMAITALPGLGIYGHSWLYPYAAFSLVYGWILVLAQVGRIPYFGIFVGIFTEVLKDFCLLLLTFSPILLAFALGFSVLLPQNEFFRSIPTALFKVFLMMTGDVDFWGIFRETWAVVSITEKRGFVYIPLFFIYSSFILMVVMVLMSLLLGLAVNDIQEIRREAALKRTVRLTQEIGIFESMLQIPMFFHCGCSEYFMRLFSITSLDYMNGPELITFPDDPEDLTLPSEIKQKLVPYLNRGCCSHYNHHDRRSRKGRKWSFPMSNKEQTSRPEGSSEKVIIPQDNAGENKSGRFMSRQLTITENVDPDVEKGRQVLYRDLSLYHEVRMLLNSNEEMKRHLEALKSKLIGKD</sequence>
<evidence type="ECO:0000256" key="4">
    <source>
        <dbReference type="ARBA" id="ARBA00022737"/>
    </source>
</evidence>
<evidence type="ECO:0000256" key="10">
    <source>
        <dbReference type="ARBA" id="ARBA00023303"/>
    </source>
</evidence>
<keyword evidence="2" id="KW-0813">Transport</keyword>
<dbReference type="Proteomes" id="UP000094527">
    <property type="component" value="Unassembled WGS sequence"/>
</dbReference>
<keyword evidence="6" id="KW-0040">ANK repeat</keyword>
<evidence type="ECO:0000256" key="3">
    <source>
        <dbReference type="ARBA" id="ARBA00022692"/>
    </source>
</evidence>
<evidence type="ECO:0000256" key="7">
    <source>
        <dbReference type="ARBA" id="ARBA00023065"/>
    </source>
</evidence>
<feature type="transmembrane region" description="Helical" evidence="12">
    <location>
        <begin position="277"/>
        <end position="301"/>
    </location>
</feature>
<name>A0A1D2NM32_ORCCI</name>
<keyword evidence="10" id="KW-0407">Ion channel</keyword>
<evidence type="ECO:0000256" key="5">
    <source>
        <dbReference type="ARBA" id="ARBA00022989"/>
    </source>
</evidence>
<keyword evidence="14" id="KW-0675">Receptor</keyword>
<evidence type="ECO:0000256" key="12">
    <source>
        <dbReference type="SAM" id="Phobius"/>
    </source>
</evidence>